<name>A0ABQ5YM01_9BURK</name>
<dbReference type="EMBL" id="BSOJ01000006">
    <property type="protein sequence ID" value="GLR25610.1"/>
    <property type="molecule type" value="Genomic_DNA"/>
</dbReference>
<dbReference type="Pfam" id="PF14342">
    <property type="entry name" value="DUF4396"/>
    <property type="match status" value="1"/>
</dbReference>
<keyword evidence="1" id="KW-0472">Membrane</keyword>
<dbReference type="Proteomes" id="UP001156664">
    <property type="component" value="Unassembled WGS sequence"/>
</dbReference>
<evidence type="ECO:0000259" key="2">
    <source>
        <dbReference type="Pfam" id="PF14342"/>
    </source>
</evidence>
<reference evidence="4" key="1">
    <citation type="journal article" date="2019" name="Int. J. Syst. Evol. Microbiol.">
        <title>The Global Catalogue of Microorganisms (GCM) 10K type strain sequencing project: providing services to taxonomists for standard genome sequencing and annotation.</title>
        <authorList>
            <consortium name="The Broad Institute Genomics Platform"/>
            <consortium name="The Broad Institute Genome Sequencing Center for Infectious Disease"/>
            <person name="Wu L."/>
            <person name="Ma J."/>
        </authorList>
    </citation>
    <scope>NUCLEOTIDE SEQUENCE [LARGE SCALE GENOMIC DNA]</scope>
    <source>
        <strain evidence="4">NBRC 105857</strain>
    </source>
</reference>
<keyword evidence="1" id="KW-1133">Transmembrane helix</keyword>
<keyword evidence="1" id="KW-0812">Transmembrane</keyword>
<feature type="transmembrane region" description="Helical" evidence="1">
    <location>
        <begin position="125"/>
        <end position="152"/>
    </location>
</feature>
<organism evidence="3 4">
    <name type="scientific">Limnobacter litoralis</name>
    <dbReference type="NCBI Taxonomy" id="481366"/>
    <lineage>
        <taxon>Bacteria</taxon>
        <taxon>Pseudomonadati</taxon>
        <taxon>Pseudomonadota</taxon>
        <taxon>Betaproteobacteria</taxon>
        <taxon>Burkholderiales</taxon>
        <taxon>Burkholderiaceae</taxon>
        <taxon>Limnobacter</taxon>
    </lineage>
</organism>
<feature type="domain" description="DUF4396" evidence="2">
    <location>
        <begin position="92"/>
        <end position="234"/>
    </location>
</feature>
<feature type="transmembrane region" description="Helical" evidence="1">
    <location>
        <begin position="6"/>
        <end position="32"/>
    </location>
</feature>
<feature type="transmembrane region" description="Helical" evidence="1">
    <location>
        <begin position="207"/>
        <end position="229"/>
    </location>
</feature>
<sequence length="237" mass="26266">MLMNPPLWLSTVSVVSLVLALVCALVITLDIAVGRRQHMWIMNVVWPITALYSGPLGLWAYWAIGRAAKPTHHHDGHNEAHHNHSGHSRPFWQSVGLATTHCGSGCTLGDLVVEGFLISWIPFTLFGHAIFATWLVDFVAAFLFGVAFQYFSIAAMKKMSAGKVLLDALKVDALSLSAWQVGMYGWMAVVTFVIFGHELDKGSAVFWFMMQIAMLAGFATSYPVNWWLVRKGIKEAM</sequence>
<keyword evidence="4" id="KW-1185">Reference proteome</keyword>
<gene>
    <name evidence="3" type="ORF">GCM10007875_06980</name>
</gene>
<accession>A0ABQ5YM01</accession>
<evidence type="ECO:0000313" key="3">
    <source>
        <dbReference type="EMBL" id="GLR25610.1"/>
    </source>
</evidence>
<dbReference type="RefSeq" id="WP_284280001.1">
    <property type="nucleotide sequence ID" value="NZ_BSOJ01000006.1"/>
</dbReference>
<protein>
    <submittedName>
        <fullName evidence="3">Membrane protein</fullName>
    </submittedName>
</protein>
<dbReference type="InterPro" id="IPR025509">
    <property type="entry name" value="DUF4396"/>
</dbReference>
<comment type="caution">
    <text evidence="3">The sequence shown here is derived from an EMBL/GenBank/DDBJ whole genome shotgun (WGS) entry which is preliminary data.</text>
</comment>
<feature type="transmembrane region" description="Helical" evidence="1">
    <location>
        <begin position="44"/>
        <end position="64"/>
    </location>
</feature>
<feature type="transmembrane region" description="Helical" evidence="1">
    <location>
        <begin position="173"/>
        <end position="195"/>
    </location>
</feature>
<proteinExistence type="predicted"/>
<evidence type="ECO:0000313" key="4">
    <source>
        <dbReference type="Proteomes" id="UP001156664"/>
    </source>
</evidence>
<evidence type="ECO:0000256" key="1">
    <source>
        <dbReference type="SAM" id="Phobius"/>
    </source>
</evidence>